<organism evidence="2 3">
    <name type="scientific">Sulfurospirillum deleyianum (strain ATCC 51133 / DSM 6946 / 5175)</name>
    <dbReference type="NCBI Taxonomy" id="525898"/>
    <lineage>
        <taxon>Bacteria</taxon>
        <taxon>Pseudomonadati</taxon>
        <taxon>Campylobacterota</taxon>
        <taxon>Epsilonproteobacteria</taxon>
        <taxon>Campylobacterales</taxon>
        <taxon>Sulfurospirillaceae</taxon>
        <taxon>Sulfurospirillum</taxon>
    </lineage>
</organism>
<feature type="transmembrane region" description="Helical" evidence="1">
    <location>
        <begin position="16"/>
        <end position="35"/>
    </location>
</feature>
<feature type="transmembrane region" description="Helical" evidence="1">
    <location>
        <begin position="47"/>
        <end position="68"/>
    </location>
</feature>
<name>D1B1A9_SULD5</name>
<evidence type="ECO:0000313" key="3">
    <source>
        <dbReference type="Proteomes" id="UP000002222"/>
    </source>
</evidence>
<dbReference type="KEGG" id="sdl:Sdel_0848"/>
<dbReference type="OrthoDB" id="5329702at2"/>
<evidence type="ECO:0000313" key="2">
    <source>
        <dbReference type="EMBL" id="ACZ11879.1"/>
    </source>
</evidence>
<dbReference type="EMBL" id="CP001816">
    <property type="protein sequence ID" value="ACZ11879.1"/>
    <property type="molecule type" value="Genomic_DNA"/>
</dbReference>
<dbReference type="HOGENOM" id="CLU_137927_1_1_7"/>
<evidence type="ECO:0008006" key="4">
    <source>
        <dbReference type="Google" id="ProtNLM"/>
    </source>
</evidence>
<keyword evidence="1" id="KW-1133">Transmembrane helix</keyword>
<evidence type="ECO:0000256" key="1">
    <source>
        <dbReference type="SAM" id="Phobius"/>
    </source>
</evidence>
<gene>
    <name evidence="2" type="ordered locus">Sdel_0848</name>
</gene>
<dbReference type="Proteomes" id="UP000002222">
    <property type="component" value="Chromosome"/>
</dbReference>
<protein>
    <recommendedName>
        <fullName evidence="4">ATP synthase protein I</fullName>
    </recommendedName>
</protein>
<keyword evidence="3" id="KW-1185">Reference proteome</keyword>
<dbReference type="eggNOG" id="COG5336">
    <property type="taxonomic scope" value="Bacteria"/>
</dbReference>
<proteinExistence type="predicted"/>
<keyword evidence="1" id="KW-0472">Membrane</keyword>
<dbReference type="AlphaFoldDB" id="D1B1A9"/>
<dbReference type="STRING" id="525898.Sdel_0848"/>
<reference evidence="2 3" key="2">
    <citation type="journal article" date="2010" name="Stand. Genomic Sci.">
        <title>Complete genome sequence of Sulfurospirillum deleyianum type strain (5175).</title>
        <authorList>
            <person name="Sikorski J."/>
            <person name="Lapidus A."/>
            <person name="Copeland A."/>
            <person name="Glavina Del Rio T."/>
            <person name="Nolan M."/>
            <person name="Lucas S."/>
            <person name="Chen F."/>
            <person name="Tice H."/>
            <person name="Cheng J.F."/>
            <person name="Saunders E."/>
            <person name="Bruce D."/>
            <person name="Goodwin L."/>
            <person name="Pitluck S."/>
            <person name="Ovchinnikova G."/>
            <person name="Pati A."/>
            <person name="Ivanova N."/>
            <person name="Mavromatis K."/>
            <person name="Chen A."/>
            <person name="Palaniappan K."/>
            <person name="Chain P."/>
            <person name="Land M."/>
            <person name="Hauser L."/>
            <person name="Chang Y.J."/>
            <person name="Jeffries C.D."/>
            <person name="Brettin T."/>
            <person name="Detter J.C."/>
            <person name="Han C."/>
            <person name="Rohde M."/>
            <person name="Lang E."/>
            <person name="Spring S."/>
            <person name="Goker M."/>
            <person name="Bristow J."/>
            <person name="Eisen J.A."/>
            <person name="Markowitz V."/>
            <person name="Hugenholtz P."/>
            <person name="Kyrpides N.C."/>
            <person name="Klenk H.P."/>
        </authorList>
    </citation>
    <scope>NUCLEOTIDE SEQUENCE [LARGE SCALE GENOMIC DNA]</scope>
    <source>
        <strain evidence="3">ATCC 51133 / DSM 6946 / 5175</strain>
    </source>
</reference>
<reference evidence="3" key="1">
    <citation type="submission" date="2009-11" db="EMBL/GenBank/DDBJ databases">
        <title>The complete genome of Sulfurospirillum deleyianum DSM 6946.</title>
        <authorList>
            <consortium name="US DOE Joint Genome Institute (JGI-PGF)"/>
            <person name="Lucas S."/>
            <person name="Copeland A."/>
            <person name="Lapidus A."/>
            <person name="Glavina del Rio T."/>
            <person name="Dalin E."/>
            <person name="Tice H."/>
            <person name="Bruce D."/>
            <person name="Goodwin L."/>
            <person name="Pitluck S."/>
            <person name="Kyrpides N."/>
            <person name="Mavromatis K."/>
            <person name="Ivanova N."/>
            <person name="Ovchinnikova G."/>
            <person name="Munk A.C."/>
            <person name="Lu M."/>
            <person name="Brettin T."/>
            <person name="Detter J.C."/>
            <person name="Han C."/>
            <person name="Tapia R."/>
            <person name="Larimer F."/>
            <person name="Land M."/>
            <person name="Hauser L."/>
            <person name="Markowitz V."/>
            <person name="Cheng J.F."/>
            <person name="Hugenholtz P."/>
            <person name="Woyke T."/>
            <person name="Wu D."/>
            <person name="Aumann P."/>
            <person name="Schneider S."/>
            <person name="Lang E."/>
            <person name="Spring S."/>
            <person name="Klenk H.P."/>
            <person name="Eisen J.A."/>
        </authorList>
    </citation>
    <scope>NUCLEOTIDE SEQUENCE [LARGE SCALE GENOMIC DNA]</scope>
    <source>
        <strain evidence="3">ATCC 51133 / DSM 6946 / 5175</strain>
    </source>
</reference>
<dbReference type="RefSeq" id="WP_012856643.1">
    <property type="nucleotide sequence ID" value="NC_013512.1"/>
</dbReference>
<keyword evidence="1" id="KW-0812">Transmembrane</keyword>
<accession>D1B1A9</accession>
<sequence>MSEKPKYGKLIEGADNLSLGVSMVVAVLMGIGLGWLMRDWFGYEWLFWLGVFWLGVFWGVGGAILNIYKAYQKNVKSFDELKPEVRYKKYEEQKQHDETKRD</sequence>